<dbReference type="EMBL" id="FNED01000007">
    <property type="protein sequence ID" value="SDI72786.1"/>
    <property type="molecule type" value="Genomic_DNA"/>
</dbReference>
<accession>A0A1G8MY40</accession>
<gene>
    <name evidence="1" type="ORF">SAMN04487909_10717</name>
</gene>
<dbReference type="Proteomes" id="UP000182836">
    <property type="component" value="Unassembled WGS sequence"/>
</dbReference>
<dbReference type="RefSeq" id="WP_158502543.1">
    <property type="nucleotide sequence ID" value="NZ_BJOA01000228.1"/>
</dbReference>
<evidence type="ECO:0000313" key="2">
    <source>
        <dbReference type="Proteomes" id="UP000182836"/>
    </source>
</evidence>
<evidence type="ECO:0000313" key="1">
    <source>
        <dbReference type="EMBL" id="SDI72786.1"/>
    </source>
</evidence>
<name>A0A1G8MY40_ANEMI</name>
<organism evidence="1 2">
    <name type="scientific">Aneurinibacillus migulanus</name>
    <name type="common">Bacillus migulanus</name>
    <dbReference type="NCBI Taxonomy" id="47500"/>
    <lineage>
        <taxon>Bacteria</taxon>
        <taxon>Bacillati</taxon>
        <taxon>Bacillota</taxon>
        <taxon>Bacilli</taxon>
        <taxon>Bacillales</taxon>
        <taxon>Paenibacillaceae</taxon>
        <taxon>Aneurinibacillus group</taxon>
        <taxon>Aneurinibacillus</taxon>
    </lineage>
</organism>
<dbReference type="AlphaFoldDB" id="A0A1G8MY40"/>
<reference evidence="1 2" key="1">
    <citation type="submission" date="2016-10" db="EMBL/GenBank/DDBJ databases">
        <authorList>
            <person name="de Groot N.N."/>
        </authorList>
    </citation>
    <scope>NUCLEOTIDE SEQUENCE [LARGE SCALE GENOMIC DNA]</scope>
    <source>
        <strain evidence="1 2">DSM 2895</strain>
    </source>
</reference>
<sequence length="55" mass="6482">MADYAEMSKEELEKLAAKYEHEGFKIMKELIKREPIKKTADTLEHPDMKLTEEDV</sequence>
<proteinExistence type="predicted"/>
<dbReference type="GeneID" id="43759329"/>
<dbReference type="OrthoDB" id="9983984at2"/>
<protein>
    <submittedName>
        <fullName evidence="1">Uncharacterized protein</fullName>
    </submittedName>
</protein>